<dbReference type="PRINTS" id="PR00888">
    <property type="entry name" value="SM22CALPONIN"/>
</dbReference>
<dbReference type="InterPro" id="IPR036872">
    <property type="entry name" value="CH_dom_sf"/>
</dbReference>
<gene>
    <name evidence="2" type="ORF">MDA_GLEAN10006207</name>
</gene>
<dbReference type="EMBL" id="KB112283">
    <property type="protein sequence ID" value="ELK25194.1"/>
    <property type="molecule type" value="Genomic_DNA"/>
</dbReference>
<dbReference type="GO" id="GO:0015629">
    <property type="term" value="C:actin cytoskeleton"/>
    <property type="evidence" value="ECO:0007669"/>
    <property type="project" value="TreeGrafter"/>
</dbReference>
<dbReference type="PANTHER" id="PTHR47385:SF20">
    <property type="entry name" value="TRANSGELIN-2"/>
    <property type="match status" value="1"/>
</dbReference>
<dbReference type="Gene3D" id="1.10.418.10">
    <property type="entry name" value="Calponin-like domain"/>
    <property type="match status" value="1"/>
</dbReference>
<dbReference type="InterPro" id="IPR050606">
    <property type="entry name" value="Calponin-like"/>
</dbReference>
<feature type="domain" description="Calponin-homology (CH)" evidence="1">
    <location>
        <begin position="93"/>
        <end position="171"/>
    </location>
</feature>
<name>L5LFT0_MYODS</name>
<dbReference type="Proteomes" id="UP000010556">
    <property type="component" value="Unassembled WGS sequence"/>
</dbReference>
<dbReference type="InterPro" id="IPR001715">
    <property type="entry name" value="CH_dom"/>
</dbReference>
<dbReference type="PRINTS" id="PR00890">
    <property type="entry name" value="TRANSGELIN"/>
</dbReference>
<keyword evidence="3" id="KW-1185">Reference proteome</keyword>
<evidence type="ECO:0000313" key="3">
    <source>
        <dbReference type="Proteomes" id="UP000010556"/>
    </source>
</evidence>
<dbReference type="SUPFAM" id="SSF47576">
    <property type="entry name" value="Calponin-homology domain, CH-domain"/>
    <property type="match status" value="1"/>
</dbReference>
<proteinExistence type="predicted"/>
<dbReference type="AlphaFoldDB" id="L5LFT0"/>
<dbReference type="GO" id="GO:0007015">
    <property type="term" value="P:actin filament organization"/>
    <property type="evidence" value="ECO:0007669"/>
    <property type="project" value="TreeGrafter"/>
</dbReference>
<dbReference type="PROSITE" id="PS50021">
    <property type="entry name" value="CH"/>
    <property type="match status" value="1"/>
</dbReference>
<dbReference type="GO" id="GO:0051015">
    <property type="term" value="F:actin filament binding"/>
    <property type="evidence" value="ECO:0007669"/>
    <property type="project" value="TreeGrafter"/>
</dbReference>
<dbReference type="InterPro" id="IPR003096">
    <property type="entry name" value="SM22_calponin"/>
</dbReference>
<dbReference type="PANTHER" id="PTHR47385">
    <property type="entry name" value="CALPONIN"/>
    <property type="match status" value="1"/>
</dbReference>
<dbReference type="Pfam" id="PF00307">
    <property type="entry name" value="CH"/>
    <property type="match status" value="1"/>
</dbReference>
<sequence>MAASSHAVEASRRLAAPVMEEAKLPPCCGQALSSTLSNKVAIIEAKQTPDTCFQQAVASELQWQQSFNYRSQQGTHLWLSQEVQQKIEKQCDADLEQTPIQWITTQCHKDVGQPQPGRENSQNRFKGGSVLCEPTNRLHPEGQAPVKKIQACTTAFKQMEQISQFLQVAES</sequence>
<organism evidence="2 3">
    <name type="scientific">Myotis davidii</name>
    <name type="common">David's myotis</name>
    <dbReference type="NCBI Taxonomy" id="225400"/>
    <lineage>
        <taxon>Eukaryota</taxon>
        <taxon>Metazoa</taxon>
        <taxon>Chordata</taxon>
        <taxon>Craniata</taxon>
        <taxon>Vertebrata</taxon>
        <taxon>Euteleostomi</taxon>
        <taxon>Mammalia</taxon>
        <taxon>Eutheria</taxon>
        <taxon>Laurasiatheria</taxon>
        <taxon>Chiroptera</taxon>
        <taxon>Yangochiroptera</taxon>
        <taxon>Vespertilionidae</taxon>
        <taxon>Myotis</taxon>
    </lineage>
</organism>
<evidence type="ECO:0000259" key="1">
    <source>
        <dbReference type="PROSITE" id="PS50021"/>
    </source>
</evidence>
<protein>
    <submittedName>
        <fullName evidence="2">Transgelin-2</fullName>
    </submittedName>
</protein>
<accession>L5LFT0</accession>
<reference evidence="3" key="1">
    <citation type="journal article" date="2013" name="Science">
        <title>Comparative analysis of bat genomes provides insight into the evolution of flight and immunity.</title>
        <authorList>
            <person name="Zhang G."/>
            <person name="Cowled C."/>
            <person name="Shi Z."/>
            <person name="Huang Z."/>
            <person name="Bishop-Lilly K.A."/>
            <person name="Fang X."/>
            <person name="Wynne J.W."/>
            <person name="Xiong Z."/>
            <person name="Baker M.L."/>
            <person name="Zhao W."/>
            <person name="Tachedjian M."/>
            <person name="Zhu Y."/>
            <person name="Zhou P."/>
            <person name="Jiang X."/>
            <person name="Ng J."/>
            <person name="Yang L."/>
            <person name="Wu L."/>
            <person name="Xiao J."/>
            <person name="Feng Y."/>
            <person name="Chen Y."/>
            <person name="Sun X."/>
            <person name="Zhang Y."/>
            <person name="Marsh G.A."/>
            <person name="Crameri G."/>
            <person name="Broder C.C."/>
            <person name="Frey K.G."/>
            <person name="Wang L.F."/>
            <person name="Wang J."/>
        </authorList>
    </citation>
    <scope>NUCLEOTIDE SEQUENCE [LARGE SCALE GENOMIC DNA]</scope>
</reference>
<evidence type="ECO:0000313" key="2">
    <source>
        <dbReference type="EMBL" id="ELK25194.1"/>
    </source>
</evidence>